<evidence type="ECO:0000256" key="1">
    <source>
        <dbReference type="ARBA" id="ARBA00023002"/>
    </source>
</evidence>
<dbReference type="Proteomes" id="UP000553632">
    <property type="component" value="Unassembled WGS sequence"/>
</dbReference>
<sequence length="177" mass="19160">GRGYTIKLIAKAQLLPGTNWLCTPCSLPALQLAVHGYAEKDFQVRFSHEIEAQSDGNDDCRRLECWVTPALVPLTNTMATVSGPTNCVEVSTARVGPQWYIGAGAGRYPTANSVVSDVLEAVDNCNTGIGFPSPYGRRQLDCQVEEDVRAVAYARVDNKEAVSKALKEKGVEIEEGD</sequence>
<dbReference type="Pfam" id="PF00742">
    <property type="entry name" value="Homoserine_dh"/>
    <property type="match status" value="1"/>
</dbReference>
<evidence type="ECO:0000259" key="2">
    <source>
        <dbReference type="Pfam" id="PF00742"/>
    </source>
</evidence>
<dbReference type="AlphaFoldDB" id="A0A7J6SF91"/>
<reference evidence="3 4" key="1">
    <citation type="submission" date="2020-04" db="EMBL/GenBank/DDBJ databases">
        <title>Perkinsus olseni comparative genomics.</title>
        <authorList>
            <person name="Bogema D.R."/>
        </authorList>
    </citation>
    <scope>NUCLEOTIDE SEQUENCE [LARGE SCALE GENOMIC DNA]</scope>
    <source>
        <strain evidence="3 4">ATCC PRA-207</strain>
    </source>
</reference>
<keyword evidence="4" id="KW-1185">Reference proteome</keyword>
<dbReference type="PANTHER" id="PTHR43331:SF1">
    <property type="entry name" value="HOMOSERINE DEHYDROGENASE"/>
    <property type="match status" value="1"/>
</dbReference>
<accession>A0A7J6SF91</accession>
<feature type="non-terminal residue" evidence="3">
    <location>
        <position position="177"/>
    </location>
</feature>
<name>A0A7J6SF91_PEROL</name>
<dbReference type="GO" id="GO:0009088">
    <property type="term" value="P:threonine biosynthetic process"/>
    <property type="evidence" value="ECO:0007669"/>
    <property type="project" value="TreeGrafter"/>
</dbReference>
<evidence type="ECO:0000313" key="4">
    <source>
        <dbReference type="Proteomes" id="UP000553632"/>
    </source>
</evidence>
<organism evidence="3 4">
    <name type="scientific">Perkinsus olseni</name>
    <name type="common">Perkinsus atlanticus</name>
    <dbReference type="NCBI Taxonomy" id="32597"/>
    <lineage>
        <taxon>Eukaryota</taxon>
        <taxon>Sar</taxon>
        <taxon>Alveolata</taxon>
        <taxon>Perkinsozoa</taxon>
        <taxon>Perkinsea</taxon>
        <taxon>Perkinsida</taxon>
        <taxon>Perkinsidae</taxon>
        <taxon>Perkinsus</taxon>
    </lineage>
</organism>
<feature type="domain" description="Homoserine dehydrogenase catalytic" evidence="2">
    <location>
        <begin position="38"/>
        <end position="119"/>
    </location>
</feature>
<dbReference type="EMBL" id="JABANO010018553">
    <property type="protein sequence ID" value="KAF4731629.1"/>
    <property type="molecule type" value="Genomic_DNA"/>
</dbReference>
<dbReference type="InterPro" id="IPR001342">
    <property type="entry name" value="HDH_cat"/>
</dbReference>
<dbReference type="Gene3D" id="3.30.360.10">
    <property type="entry name" value="Dihydrodipicolinate Reductase, domain 2"/>
    <property type="match status" value="1"/>
</dbReference>
<dbReference type="GO" id="GO:0004412">
    <property type="term" value="F:homoserine dehydrogenase activity"/>
    <property type="evidence" value="ECO:0007669"/>
    <property type="project" value="TreeGrafter"/>
</dbReference>
<keyword evidence="1" id="KW-0560">Oxidoreductase</keyword>
<gene>
    <name evidence="3" type="ORF">FOZ63_013213</name>
</gene>
<dbReference type="PANTHER" id="PTHR43331">
    <property type="entry name" value="HOMOSERINE DEHYDROGENASE"/>
    <property type="match status" value="1"/>
</dbReference>
<proteinExistence type="predicted"/>
<comment type="caution">
    <text evidence="3">The sequence shown here is derived from an EMBL/GenBank/DDBJ whole genome shotgun (WGS) entry which is preliminary data.</text>
</comment>
<evidence type="ECO:0000313" key="3">
    <source>
        <dbReference type="EMBL" id="KAF4731629.1"/>
    </source>
</evidence>
<protein>
    <recommendedName>
        <fullName evidence="2">Homoserine dehydrogenase catalytic domain-containing protein</fullName>
    </recommendedName>
</protein>